<comment type="caution">
    <text evidence="2">The sequence shown here is derived from an EMBL/GenBank/DDBJ whole genome shotgun (WGS) entry which is preliminary data.</text>
</comment>
<proteinExistence type="predicted"/>
<evidence type="ECO:0000256" key="1">
    <source>
        <dbReference type="SAM" id="MobiDB-lite"/>
    </source>
</evidence>
<gene>
    <name evidence="2" type="ORF">EV672_103230</name>
</gene>
<evidence type="ECO:0000313" key="3">
    <source>
        <dbReference type="Proteomes" id="UP000294593"/>
    </source>
</evidence>
<dbReference type="Proteomes" id="UP000294593">
    <property type="component" value="Unassembled WGS sequence"/>
</dbReference>
<dbReference type="EMBL" id="SNXW01000003">
    <property type="protein sequence ID" value="TDP84659.1"/>
    <property type="molecule type" value="Genomic_DNA"/>
</dbReference>
<dbReference type="OrthoDB" id="5298269at2"/>
<sequence length="579" mass="63277">MSKDSSSFLRKVVRFVANPTTDWSELDAPNSDAGESEYAKTEIKAMIERKRRNDFVRKRELDMLRKIRREGLSPDQALLLGSASNLDPDSRPQSGTRSDSTVKAKIDEIELQMVGQGMRPAAQPSQAGQLSTLPSPLDLPPTAPATLALAPTLDDVPEVSQAVVQAARNSAPRMPGQEASPSPSHAFGVQVVEMAHDPELDEAVIAFANADFDQCEACLMALVHPGASRHHHMETWLVLFDLFRALDMPHKFDQLAVSFAQQFGVSAPQWYSLPRRVADFLERKGSAATPATVPPDASADASSADPDHGPATEPGEAPPALPGWVAPTVLDQDAVAQLRVAILQLPRPWRMDFSGLQLITPEGAHHFSGLLQAWAREPMALTWAGAARLLALLEESTPTGNRDADPAFWMLRLDVLRLVNQPVAFDEVAIDYCVTYERSPPSWEHSACLIKQQDGAVSAHAGPISHVSEVTTSFVESQVHQEVEFVQIANLDLSGQLVGDIGRILQHLDDQLGASISLDIDCRHLLRVDFIAAGDLLNWVLARRAEERQVQFINPHRLVALFFGAMGINEHATVKLQTV</sequence>
<feature type="region of interest" description="Disordered" evidence="1">
    <location>
        <begin position="80"/>
        <end position="104"/>
    </location>
</feature>
<evidence type="ECO:0008006" key="4">
    <source>
        <dbReference type="Google" id="ProtNLM"/>
    </source>
</evidence>
<accession>A0A4R6REI5</accession>
<organism evidence="2 3">
    <name type="scientific">Aquabacterium commune</name>
    <dbReference type="NCBI Taxonomy" id="70586"/>
    <lineage>
        <taxon>Bacteria</taxon>
        <taxon>Pseudomonadati</taxon>
        <taxon>Pseudomonadota</taxon>
        <taxon>Betaproteobacteria</taxon>
        <taxon>Burkholderiales</taxon>
        <taxon>Aquabacterium</taxon>
    </lineage>
</organism>
<feature type="compositionally biased region" description="Polar residues" evidence="1">
    <location>
        <begin position="82"/>
        <end position="99"/>
    </location>
</feature>
<reference evidence="2 3" key="1">
    <citation type="submission" date="2019-03" db="EMBL/GenBank/DDBJ databases">
        <title>Genomic Encyclopedia of Type Strains, Phase IV (KMG-IV): sequencing the most valuable type-strain genomes for metagenomic binning, comparative biology and taxonomic classification.</title>
        <authorList>
            <person name="Goeker M."/>
        </authorList>
    </citation>
    <scope>NUCLEOTIDE SEQUENCE [LARGE SCALE GENOMIC DNA]</scope>
    <source>
        <strain evidence="2 3">DSM 11901</strain>
    </source>
</reference>
<evidence type="ECO:0000313" key="2">
    <source>
        <dbReference type="EMBL" id="TDP84659.1"/>
    </source>
</evidence>
<name>A0A4R6REI5_9BURK</name>
<protein>
    <recommendedName>
        <fullName evidence="4">STAS domain-containing protein</fullName>
    </recommendedName>
</protein>
<feature type="compositionally biased region" description="Low complexity" evidence="1">
    <location>
        <begin position="287"/>
        <end position="304"/>
    </location>
</feature>
<keyword evidence="3" id="KW-1185">Reference proteome</keyword>
<feature type="region of interest" description="Disordered" evidence="1">
    <location>
        <begin position="117"/>
        <end position="145"/>
    </location>
</feature>
<dbReference type="AlphaFoldDB" id="A0A4R6REI5"/>
<feature type="region of interest" description="Disordered" evidence="1">
    <location>
        <begin position="287"/>
        <end position="323"/>
    </location>
</feature>
<dbReference type="RefSeq" id="WP_133607830.1">
    <property type="nucleotide sequence ID" value="NZ_SNXW01000003.1"/>
</dbReference>